<evidence type="ECO:0000256" key="7">
    <source>
        <dbReference type="ARBA" id="ARBA00023242"/>
    </source>
</evidence>
<dbReference type="GO" id="GO:0035267">
    <property type="term" value="C:NuA4 histone acetyltransferase complex"/>
    <property type="evidence" value="ECO:0007669"/>
    <property type="project" value="TreeGrafter"/>
</dbReference>
<name>A0A8H3AZ88_9AGAM</name>
<dbReference type="Pfam" id="PF11717">
    <property type="entry name" value="Tudor-knot"/>
    <property type="match status" value="1"/>
</dbReference>
<protein>
    <recommendedName>
        <fullName evidence="14">Histone acetyltransferase</fullName>
    </recommendedName>
</protein>
<keyword evidence="7" id="KW-0539">Nucleus</keyword>
<evidence type="ECO:0000256" key="3">
    <source>
        <dbReference type="ARBA" id="ARBA00022771"/>
    </source>
</evidence>
<feature type="region of interest" description="Disordered" evidence="9">
    <location>
        <begin position="44"/>
        <end position="112"/>
    </location>
</feature>
<evidence type="ECO:0000259" key="10">
    <source>
        <dbReference type="Pfam" id="PF11717"/>
    </source>
</evidence>
<dbReference type="SUPFAM" id="SSF55729">
    <property type="entry name" value="Acyl-CoA N-acyltransferases (Nat)"/>
    <property type="match status" value="1"/>
</dbReference>
<dbReference type="PANTHER" id="PTHR10615">
    <property type="entry name" value="HISTONE ACETYLTRANSFERASE"/>
    <property type="match status" value="1"/>
</dbReference>
<evidence type="ECO:0000313" key="12">
    <source>
        <dbReference type="EMBL" id="CAE6444086.1"/>
    </source>
</evidence>
<dbReference type="AlphaFoldDB" id="A0A8H3AZ88"/>
<proteinExistence type="predicted"/>
<dbReference type="PANTHER" id="PTHR10615:SF219">
    <property type="entry name" value="HISTONE ACETYLTRANSFERASE KAT5"/>
    <property type="match status" value="1"/>
</dbReference>
<evidence type="ECO:0000256" key="9">
    <source>
        <dbReference type="SAM" id="MobiDB-lite"/>
    </source>
</evidence>
<dbReference type="InterPro" id="IPR016181">
    <property type="entry name" value="Acyl_CoA_acyltransferase"/>
</dbReference>
<feature type="domain" description="Tudor-knot" evidence="10">
    <location>
        <begin position="11"/>
        <end position="43"/>
    </location>
</feature>
<dbReference type="Proteomes" id="UP000663846">
    <property type="component" value="Unassembled WGS sequence"/>
</dbReference>
<keyword evidence="6" id="KW-0804">Transcription</keyword>
<reference evidence="12" key="1">
    <citation type="submission" date="2021-01" db="EMBL/GenBank/DDBJ databases">
        <authorList>
            <person name="Kaushik A."/>
        </authorList>
    </citation>
    <scope>NUCLEOTIDE SEQUENCE</scope>
    <source>
        <strain evidence="12">AG1-1C</strain>
    </source>
</reference>
<evidence type="ECO:0008006" key="14">
    <source>
        <dbReference type="Google" id="ProtNLM"/>
    </source>
</evidence>
<keyword evidence="2" id="KW-0479">Metal-binding</keyword>
<dbReference type="Gene3D" id="3.30.60.60">
    <property type="entry name" value="N-acetyl transferase-like"/>
    <property type="match status" value="1"/>
</dbReference>
<dbReference type="InterPro" id="IPR040706">
    <property type="entry name" value="Zf-MYST"/>
</dbReference>
<keyword evidence="5" id="KW-0805">Transcription regulation</keyword>
<gene>
    <name evidence="12" type="ORF">RDB_LOCUS135035</name>
</gene>
<dbReference type="GO" id="GO:0005634">
    <property type="term" value="C:nucleus"/>
    <property type="evidence" value="ECO:0007669"/>
    <property type="project" value="UniProtKB-SubCell"/>
</dbReference>
<organism evidence="12 13">
    <name type="scientific">Rhizoctonia solani</name>
    <dbReference type="NCBI Taxonomy" id="456999"/>
    <lineage>
        <taxon>Eukaryota</taxon>
        <taxon>Fungi</taxon>
        <taxon>Dikarya</taxon>
        <taxon>Basidiomycota</taxon>
        <taxon>Agaricomycotina</taxon>
        <taxon>Agaricomycetes</taxon>
        <taxon>Cantharellales</taxon>
        <taxon>Ceratobasidiaceae</taxon>
        <taxon>Rhizoctonia</taxon>
    </lineage>
</organism>
<feature type="domain" description="MYST zinc finger" evidence="11">
    <location>
        <begin position="124"/>
        <end position="146"/>
    </location>
</feature>
<keyword evidence="8" id="KW-0808">Transferase</keyword>
<feature type="region of interest" description="Disordered" evidence="9">
    <location>
        <begin position="148"/>
        <end position="172"/>
    </location>
</feature>
<evidence type="ECO:0000256" key="4">
    <source>
        <dbReference type="ARBA" id="ARBA00022833"/>
    </source>
</evidence>
<comment type="caution">
    <text evidence="12">The sequence shown here is derived from an EMBL/GenBank/DDBJ whole genome shotgun (WGS) entry which is preliminary data.</text>
</comment>
<feature type="compositionally biased region" description="Polar residues" evidence="9">
    <location>
        <begin position="93"/>
        <end position="102"/>
    </location>
</feature>
<dbReference type="EMBL" id="CAJMWS010000436">
    <property type="protein sequence ID" value="CAE6444086.1"/>
    <property type="molecule type" value="Genomic_DNA"/>
</dbReference>
<keyword evidence="4" id="KW-0862">Zinc</keyword>
<sequence>MALNSSCWVLRNTDQGKRGLEYYVHYEGRDKRLDEWVPTSAVRLDGDSANQTHEVDLDNQAGSRAKKRNRTTGPSLAPSDGTPAPAPDDEINSPATIPSTLGPSLRTRDQTEAAQHHITLTAQRNFDRVCFGQWSIKTWYYSPYPSFEDDTDTHTRPRATPEGPATAVQAGAHSTTQLTAGGATPAANHTTATAEHAASSDSTLWVCDRCFKYMREANAWELHKASSGCSSSYSVVPDIGRMDLKHLVHRCTWVAGLSVSSGQLVPMTTVCVEHLTAGCSVTLTNLDGIGPASSSRFLHTPVLITWANMFFI</sequence>
<evidence type="ECO:0000256" key="6">
    <source>
        <dbReference type="ARBA" id="ARBA00023163"/>
    </source>
</evidence>
<dbReference type="InterPro" id="IPR025995">
    <property type="entry name" value="Tudor-knot"/>
</dbReference>
<keyword evidence="3" id="KW-0863">Zinc-finger</keyword>
<dbReference type="InterPro" id="IPR016197">
    <property type="entry name" value="Chromo-like_dom_sf"/>
</dbReference>
<dbReference type="InterPro" id="IPR050603">
    <property type="entry name" value="MYST_HAT"/>
</dbReference>
<evidence type="ECO:0000256" key="2">
    <source>
        <dbReference type="ARBA" id="ARBA00022723"/>
    </source>
</evidence>
<dbReference type="SUPFAM" id="SSF54160">
    <property type="entry name" value="Chromo domain-like"/>
    <property type="match status" value="1"/>
</dbReference>
<dbReference type="Gene3D" id="2.30.30.140">
    <property type="match status" value="1"/>
</dbReference>
<keyword evidence="8" id="KW-0012">Acyltransferase</keyword>
<comment type="subcellular location">
    <subcellularLocation>
        <location evidence="1">Nucleus</location>
    </subcellularLocation>
</comment>
<evidence type="ECO:0000313" key="13">
    <source>
        <dbReference type="Proteomes" id="UP000663846"/>
    </source>
</evidence>
<evidence type="ECO:0000256" key="5">
    <source>
        <dbReference type="ARBA" id="ARBA00023015"/>
    </source>
</evidence>
<evidence type="ECO:0000256" key="8">
    <source>
        <dbReference type="ARBA" id="ARBA00023315"/>
    </source>
</evidence>
<dbReference type="GO" id="GO:0046972">
    <property type="term" value="F:histone H4K16 acetyltransferase activity"/>
    <property type="evidence" value="ECO:0007669"/>
    <property type="project" value="TreeGrafter"/>
</dbReference>
<evidence type="ECO:0000256" key="1">
    <source>
        <dbReference type="ARBA" id="ARBA00004123"/>
    </source>
</evidence>
<dbReference type="Pfam" id="PF17772">
    <property type="entry name" value="zf-MYST"/>
    <property type="match status" value="1"/>
</dbReference>
<accession>A0A8H3AZ88</accession>
<dbReference type="GO" id="GO:0008270">
    <property type="term" value="F:zinc ion binding"/>
    <property type="evidence" value="ECO:0007669"/>
    <property type="project" value="UniProtKB-KW"/>
</dbReference>
<evidence type="ECO:0000259" key="11">
    <source>
        <dbReference type="Pfam" id="PF17772"/>
    </source>
</evidence>